<feature type="non-terminal residue" evidence="1">
    <location>
        <position position="175"/>
    </location>
</feature>
<gene>
    <name evidence="1" type="ORF">S03H2_35122</name>
</gene>
<comment type="caution">
    <text evidence="1">The sequence shown here is derived from an EMBL/GenBank/DDBJ whole genome shotgun (WGS) entry which is preliminary data.</text>
</comment>
<dbReference type="AlphaFoldDB" id="X1GTT3"/>
<dbReference type="EMBL" id="BARU01021470">
    <property type="protein sequence ID" value="GAH60567.1"/>
    <property type="molecule type" value="Genomic_DNA"/>
</dbReference>
<sequence length="175" mass="19528">MNKFSIKFISLFVVIALNASGLFAVGEALAYFSDNDLAGNNVLEAGILDMTVRSGQGNFVPGADNMTPGKQVNRDIYVGKTALSIPLNHKVGFEFISGNIELCNQLDLKIWYDHYFGPPSGGYAYRDMRLTYNGKLPALINYTHSDFEIPHPDDQFDTNPNDGTEQWFYYSIILP</sequence>
<proteinExistence type="predicted"/>
<evidence type="ECO:0000313" key="1">
    <source>
        <dbReference type="EMBL" id="GAH60567.1"/>
    </source>
</evidence>
<accession>X1GTT3</accession>
<reference evidence="1" key="1">
    <citation type="journal article" date="2014" name="Front. Microbiol.">
        <title>High frequency of phylogenetically diverse reductive dehalogenase-homologous genes in deep subseafloor sedimentary metagenomes.</title>
        <authorList>
            <person name="Kawai M."/>
            <person name="Futagami T."/>
            <person name="Toyoda A."/>
            <person name="Takaki Y."/>
            <person name="Nishi S."/>
            <person name="Hori S."/>
            <person name="Arai W."/>
            <person name="Tsubouchi T."/>
            <person name="Morono Y."/>
            <person name="Uchiyama I."/>
            <person name="Ito T."/>
            <person name="Fujiyama A."/>
            <person name="Inagaki F."/>
            <person name="Takami H."/>
        </authorList>
    </citation>
    <scope>NUCLEOTIDE SEQUENCE</scope>
    <source>
        <strain evidence="1">Expedition CK06-06</strain>
    </source>
</reference>
<name>X1GTT3_9ZZZZ</name>
<protein>
    <submittedName>
        <fullName evidence="1">Uncharacterized protein</fullName>
    </submittedName>
</protein>
<organism evidence="1">
    <name type="scientific">marine sediment metagenome</name>
    <dbReference type="NCBI Taxonomy" id="412755"/>
    <lineage>
        <taxon>unclassified sequences</taxon>
        <taxon>metagenomes</taxon>
        <taxon>ecological metagenomes</taxon>
    </lineage>
</organism>